<dbReference type="PANTHER" id="PTHR42776:SF27">
    <property type="entry name" value="DIPEPTIDYL PEPTIDASE FAMILY MEMBER 6"/>
    <property type="match status" value="1"/>
</dbReference>
<sequence length="693" mass="75853">MRDRIKPRFPLRSAILGVLISVFALSTPDALAQYATDSLHFELTDVFALEYASDPQIHPSGESIIYARTSMDRMTDRAMSRLWIVAADGRGHRPVTAPDVNASSPRWSPSGDRIAYVASDGDDGSEIYVRWMESGETARITQLVSSPSSLSWSPDGSHIAFSMLKETPQRPFARMPAPPEGAEWAPRAKVIDDVRYRSDGAGYLKDGHRQVFIVPDEGGTPRQITSGPYDHGGSIEWMPDGSAIVLSANRSDDAPYDPLDSELYLFDLQSSSITSLTSRQGPDSSPAISPDGSRIAYTGFDDAFQGYQVTRLHVLDLESGEKQVITADLERDVQNPTWSADGETIYVQYDDEGTTKVGAVSMNGRVREVVTNVGGTTLGRPYPGGSFSVAANGRIAFTQTGPHHPADVAVTRGQGVRRLTQLNQDLSSRVRWGAVEDITYTSTDGAEIEGWIVTPPDFDPSKKYPLMLEIHGGPYANYGPRFSAEAQLYAAAGYVVLYTNPRGSTSYGESFGNAIHKNYPGPDYDDLMAGVDAVIDRGGIDTSRLYVTGGSGGGILTAWIVGKTDRFRAAVAAKPVINWYSFVLTSDGYPFYTKYWFSGPPWEHLDEYMDHSPISLIGNVTTPTMLLTGEEDFRTPMSETEQFYQALQLQKVETVMVRIPGASHGIAARPSHLMSKVAHILEWFDRHGARGGR</sequence>
<keyword evidence="6" id="KW-1185">Reference proteome</keyword>
<keyword evidence="2" id="KW-0645">Protease</keyword>
<dbReference type="InterPro" id="IPR001375">
    <property type="entry name" value="Peptidase_S9_cat"/>
</dbReference>
<feature type="signal peptide" evidence="3">
    <location>
        <begin position="1"/>
        <end position="32"/>
    </location>
</feature>
<dbReference type="PANTHER" id="PTHR42776">
    <property type="entry name" value="SERINE PEPTIDASE S9 FAMILY MEMBER"/>
    <property type="match status" value="1"/>
</dbReference>
<dbReference type="Pfam" id="PF07676">
    <property type="entry name" value="PD40"/>
    <property type="match status" value="3"/>
</dbReference>
<dbReference type="Proteomes" id="UP000220102">
    <property type="component" value="Unassembled WGS sequence"/>
</dbReference>
<name>A0A2A8CYG3_9BACT</name>
<evidence type="ECO:0000256" key="2">
    <source>
        <dbReference type="ARBA" id="ARBA00022825"/>
    </source>
</evidence>
<dbReference type="GO" id="GO:0004252">
    <property type="term" value="F:serine-type endopeptidase activity"/>
    <property type="evidence" value="ECO:0007669"/>
    <property type="project" value="TreeGrafter"/>
</dbReference>
<evidence type="ECO:0000256" key="3">
    <source>
        <dbReference type="SAM" id="SignalP"/>
    </source>
</evidence>
<dbReference type="SUPFAM" id="SSF82171">
    <property type="entry name" value="DPP6 N-terminal domain-like"/>
    <property type="match status" value="1"/>
</dbReference>
<keyword evidence="1" id="KW-0378">Hydrolase</keyword>
<gene>
    <name evidence="5" type="ORF">CRI94_10125</name>
</gene>
<feature type="chain" id="PRO_5013309750" evidence="3">
    <location>
        <begin position="33"/>
        <end position="693"/>
    </location>
</feature>
<dbReference type="EMBL" id="PDEQ01000004">
    <property type="protein sequence ID" value="PEN13651.1"/>
    <property type="molecule type" value="Genomic_DNA"/>
</dbReference>
<keyword evidence="3" id="KW-0732">Signal</keyword>
<comment type="caution">
    <text evidence="5">The sequence shown here is derived from an EMBL/GenBank/DDBJ whole genome shotgun (WGS) entry which is preliminary data.</text>
</comment>
<feature type="domain" description="Peptidase S9 prolyl oligopeptidase catalytic" evidence="4">
    <location>
        <begin position="480"/>
        <end position="687"/>
    </location>
</feature>
<dbReference type="SUPFAM" id="SSF53474">
    <property type="entry name" value="alpha/beta-Hydrolases"/>
    <property type="match status" value="1"/>
</dbReference>
<evidence type="ECO:0000313" key="6">
    <source>
        <dbReference type="Proteomes" id="UP000220102"/>
    </source>
</evidence>
<evidence type="ECO:0000259" key="4">
    <source>
        <dbReference type="Pfam" id="PF00326"/>
    </source>
</evidence>
<dbReference type="AlphaFoldDB" id="A0A2A8CYG3"/>
<dbReference type="Pfam" id="PF00326">
    <property type="entry name" value="Peptidase_S9"/>
    <property type="match status" value="1"/>
</dbReference>
<evidence type="ECO:0000313" key="5">
    <source>
        <dbReference type="EMBL" id="PEN13651.1"/>
    </source>
</evidence>
<dbReference type="Gene3D" id="2.120.10.60">
    <property type="entry name" value="Tricorn protease N-terminal domain"/>
    <property type="match status" value="1"/>
</dbReference>
<dbReference type="OrthoDB" id="9812921at2"/>
<proteinExistence type="predicted"/>
<dbReference type="InterPro" id="IPR029058">
    <property type="entry name" value="AB_hydrolase_fold"/>
</dbReference>
<dbReference type="RefSeq" id="WP_098075575.1">
    <property type="nucleotide sequence ID" value="NZ_PDEQ01000004.1"/>
</dbReference>
<evidence type="ECO:0000256" key="1">
    <source>
        <dbReference type="ARBA" id="ARBA00022801"/>
    </source>
</evidence>
<accession>A0A2A8CYG3</accession>
<dbReference type="Gene3D" id="3.40.50.1820">
    <property type="entry name" value="alpha/beta hydrolase"/>
    <property type="match status" value="1"/>
</dbReference>
<keyword evidence="2" id="KW-0720">Serine protease</keyword>
<dbReference type="InterPro" id="IPR011659">
    <property type="entry name" value="WD40"/>
</dbReference>
<dbReference type="InterPro" id="IPR011042">
    <property type="entry name" value="6-blade_b-propeller_TolB-like"/>
</dbReference>
<dbReference type="Gene3D" id="2.120.10.30">
    <property type="entry name" value="TolB, C-terminal domain"/>
    <property type="match status" value="1"/>
</dbReference>
<dbReference type="GO" id="GO:0006508">
    <property type="term" value="P:proteolysis"/>
    <property type="evidence" value="ECO:0007669"/>
    <property type="project" value="InterPro"/>
</dbReference>
<reference evidence="5 6" key="1">
    <citation type="submission" date="2017-10" db="EMBL/GenBank/DDBJ databases">
        <title>Draft genome of Longibacter Salinarum.</title>
        <authorList>
            <person name="Goh K.M."/>
            <person name="Shamsir M.S."/>
            <person name="Lim S.W."/>
        </authorList>
    </citation>
    <scope>NUCLEOTIDE SEQUENCE [LARGE SCALE GENOMIC DNA]</scope>
    <source>
        <strain evidence="5 6">KCTC 52045</strain>
    </source>
</reference>
<organism evidence="5 6">
    <name type="scientific">Longibacter salinarum</name>
    <dbReference type="NCBI Taxonomy" id="1850348"/>
    <lineage>
        <taxon>Bacteria</taxon>
        <taxon>Pseudomonadati</taxon>
        <taxon>Rhodothermota</taxon>
        <taxon>Rhodothermia</taxon>
        <taxon>Rhodothermales</taxon>
        <taxon>Salisaetaceae</taxon>
        <taxon>Longibacter</taxon>
    </lineage>
</organism>
<protein>
    <submittedName>
        <fullName evidence="5">Peptidase S9 family protein</fullName>
    </submittedName>
</protein>